<accession>A0ABU7FTZ7</accession>
<keyword evidence="2" id="KW-1185">Reference proteome</keyword>
<dbReference type="InterPro" id="IPR019587">
    <property type="entry name" value="Polyketide_cyclase/dehydratase"/>
</dbReference>
<dbReference type="SUPFAM" id="SSF55961">
    <property type="entry name" value="Bet v1-like"/>
    <property type="match status" value="1"/>
</dbReference>
<dbReference type="InterPro" id="IPR023393">
    <property type="entry name" value="START-like_dom_sf"/>
</dbReference>
<dbReference type="Pfam" id="PF10604">
    <property type="entry name" value="Polyketide_cyc2"/>
    <property type="match status" value="1"/>
</dbReference>
<dbReference type="EMBL" id="JAYWVC010000165">
    <property type="protein sequence ID" value="MED7826569.1"/>
    <property type="molecule type" value="Genomic_DNA"/>
</dbReference>
<dbReference type="Gene3D" id="3.30.530.20">
    <property type="match status" value="1"/>
</dbReference>
<dbReference type="Proteomes" id="UP001333996">
    <property type="component" value="Unassembled WGS sequence"/>
</dbReference>
<protein>
    <submittedName>
        <fullName evidence="1">SRPBCC family protein</fullName>
    </submittedName>
</protein>
<evidence type="ECO:0000313" key="1">
    <source>
        <dbReference type="EMBL" id="MED7826569.1"/>
    </source>
</evidence>
<reference evidence="1" key="1">
    <citation type="submission" date="2024-01" db="EMBL/GenBank/DDBJ databases">
        <title>First draft genome sequence data of TA4-1, the type strain of Gram-positive actinobacterium Streptomyces chiangmaiensis.</title>
        <authorList>
            <person name="Yasawong M."/>
            <person name="Nantapong N."/>
        </authorList>
    </citation>
    <scope>NUCLEOTIDE SEQUENCE</scope>
    <source>
        <strain evidence="1">TA4-1</strain>
    </source>
</reference>
<dbReference type="RefSeq" id="WP_329510965.1">
    <property type="nucleotide sequence ID" value="NZ_BAAAYZ010000127.1"/>
</dbReference>
<proteinExistence type="predicted"/>
<gene>
    <name evidence="1" type="ORF">VXC91_32650</name>
</gene>
<organism evidence="1 2">
    <name type="scientific">Streptomyces chiangmaiensis</name>
    <dbReference type="NCBI Taxonomy" id="766497"/>
    <lineage>
        <taxon>Bacteria</taxon>
        <taxon>Bacillati</taxon>
        <taxon>Actinomycetota</taxon>
        <taxon>Actinomycetes</taxon>
        <taxon>Kitasatosporales</taxon>
        <taxon>Streptomycetaceae</taxon>
        <taxon>Streptomyces</taxon>
    </lineage>
</organism>
<dbReference type="CDD" id="cd07812">
    <property type="entry name" value="SRPBCC"/>
    <property type="match status" value="1"/>
</dbReference>
<comment type="caution">
    <text evidence="1">The sequence shown here is derived from an EMBL/GenBank/DDBJ whole genome shotgun (WGS) entry which is preliminary data.</text>
</comment>
<sequence>MEWTGARYADKPTLEVRTWIDAPLERVWSLVSDIALMPGMSEELQSVEWLDGAAGPAVGARFLGRSKHEALGEWQTTSHIIECEPLRALAWAVEDPEDPSAIWRFRLRPKDGGTELSEWMQLGPGRSGLSLAIDRMPDKEQKIVFVRLREFERNVTATLGAIKKRAEH</sequence>
<evidence type="ECO:0000313" key="2">
    <source>
        <dbReference type="Proteomes" id="UP001333996"/>
    </source>
</evidence>
<name>A0ABU7FTZ7_9ACTN</name>